<dbReference type="AlphaFoldDB" id="A0A0B0EJM6"/>
<dbReference type="InterPro" id="IPR001296">
    <property type="entry name" value="Glyco_trans_1"/>
</dbReference>
<sequence length="364" mass="40594">MKMKLLIIIDELEPGGAERLVVEYAKNLSEEKYDIKVCCLVRGGVFAEELKECNIPVIILGKKFRYDVSIIIKLVRLILRDKPDIVHTHKFAANTWGSLAAVISGVPKIFCTEHNVDTWKGALEFLIDRIRVRFITKDITVSNEVYNFYRTKARLPVNKLLTIYNGIDPDTYSVFIDKDKKLKELGISDGKPVVASIGRLVPQKAQHIFLEAIKILKSRGITAEYIFVGDGQIKDDLVRLSIKLGISGETRFLGFRKDVQELMAITDLAVITSVREGFSVALLELMATGVPVVATDVGGNSEAMVDGETGIIVPALSPVAVADAMEKLLTNPELRFDMGKKSKERVKKYFTVKKMIEKTEALYG</sequence>
<dbReference type="Proteomes" id="UP000030652">
    <property type="component" value="Unassembled WGS sequence"/>
</dbReference>
<evidence type="ECO:0000259" key="2">
    <source>
        <dbReference type="Pfam" id="PF13439"/>
    </source>
</evidence>
<accession>A0A0B0EJM6</accession>
<reference evidence="3 4" key="1">
    <citation type="submission" date="2014-10" db="EMBL/GenBank/DDBJ databases">
        <title>Draft genome of anammox bacterium scalindua brodae, obtained using differential coverage binning of sequence data from two enrichment reactors.</title>
        <authorList>
            <person name="Speth D.R."/>
            <person name="Russ L."/>
            <person name="Kartal B."/>
            <person name="Op den Camp H.J."/>
            <person name="Dutilh B.E."/>
            <person name="Jetten M.S."/>
        </authorList>
    </citation>
    <scope>NUCLEOTIDE SEQUENCE [LARGE SCALE GENOMIC DNA]</scope>
    <source>
        <strain evidence="3">RU1</strain>
    </source>
</reference>
<dbReference type="InterPro" id="IPR028098">
    <property type="entry name" value="Glyco_trans_4-like_N"/>
</dbReference>
<keyword evidence="3" id="KW-0808">Transferase</keyword>
<dbReference type="Gene3D" id="3.40.50.2000">
    <property type="entry name" value="Glycogen Phosphorylase B"/>
    <property type="match status" value="2"/>
</dbReference>
<dbReference type="PANTHER" id="PTHR12526:SF630">
    <property type="entry name" value="GLYCOSYLTRANSFERASE"/>
    <property type="match status" value="1"/>
</dbReference>
<protein>
    <submittedName>
        <fullName evidence="3">Glycosyltransferase</fullName>
    </submittedName>
</protein>
<proteinExistence type="predicted"/>
<dbReference type="EMBL" id="JRYO01000230">
    <property type="protein sequence ID" value="KHE90865.1"/>
    <property type="molecule type" value="Genomic_DNA"/>
</dbReference>
<feature type="domain" description="Glycosyltransferase subfamily 4-like N-terminal" evidence="2">
    <location>
        <begin position="14"/>
        <end position="170"/>
    </location>
</feature>
<dbReference type="Pfam" id="PF13439">
    <property type="entry name" value="Glyco_transf_4"/>
    <property type="match status" value="1"/>
</dbReference>
<evidence type="ECO:0000313" key="4">
    <source>
        <dbReference type="Proteomes" id="UP000030652"/>
    </source>
</evidence>
<dbReference type="eggNOG" id="COG0438">
    <property type="taxonomic scope" value="Bacteria"/>
</dbReference>
<dbReference type="PANTHER" id="PTHR12526">
    <property type="entry name" value="GLYCOSYLTRANSFERASE"/>
    <property type="match status" value="1"/>
</dbReference>
<gene>
    <name evidence="3" type="ORF">SCABRO_03394</name>
</gene>
<dbReference type="SUPFAM" id="SSF53756">
    <property type="entry name" value="UDP-Glycosyltransferase/glycogen phosphorylase"/>
    <property type="match status" value="1"/>
</dbReference>
<feature type="domain" description="Glycosyl transferase family 1" evidence="1">
    <location>
        <begin position="177"/>
        <end position="345"/>
    </location>
</feature>
<organism evidence="3 4">
    <name type="scientific">Candidatus Scalindua brodae</name>
    <dbReference type="NCBI Taxonomy" id="237368"/>
    <lineage>
        <taxon>Bacteria</taxon>
        <taxon>Pseudomonadati</taxon>
        <taxon>Planctomycetota</taxon>
        <taxon>Candidatus Brocadiia</taxon>
        <taxon>Candidatus Brocadiales</taxon>
        <taxon>Candidatus Scalinduaceae</taxon>
        <taxon>Candidatus Scalindua</taxon>
    </lineage>
</organism>
<evidence type="ECO:0000259" key="1">
    <source>
        <dbReference type="Pfam" id="PF00534"/>
    </source>
</evidence>
<comment type="caution">
    <text evidence="3">The sequence shown here is derived from an EMBL/GenBank/DDBJ whole genome shotgun (WGS) entry which is preliminary data.</text>
</comment>
<dbReference type="Pfam" id="PF00534">
    <property type="entry name" value="Glycos_transf_1"/>
    <property type="match status" value="1"/>
</dbReference>
<dbReference type="GO" id="GO:0016757">
    <property type="term" value="F:glycosyltransferase activity"/>
    <property type="evidence" value="ECO:0007669"/>
    <property type="project" value="InterPro"/>
</dbReference>
<evidence type="ECO:0000313" key="3">
    <source>
        <dbReference type="EMBL" id="KHE90865.1"/>
    </source>
</evidence>
<name>A0A0B0EJM6_9BACT</name>